<keyword evidence="1" id="KW-0175">Coiled coil</keyword>
<dbReference type="Proteomes" id="UP000554482">
    <property type="component" value="Unassembled WGS sequence"/>
</dbReference>
<dbReference type="AlphaFoldDB" id="A0A7J6VGE7"/>
<dbReference type="Pfam" id="PF00013">
    <property type="entry name" value="KH_1"/>
    <property type="match status" value="1"/>
</dbReference>
<name>A0A7J6VGE7_THATH</name>
<dbReference type="EMBL" id="JABWDY010032972">
    <property type="protein sequence ID" value="KAF5183771.1"/>
    <property type="molecule type" value="Genomic_DNA"/>
</dbReference>
<dbReference type="InterPro" id="IPR036612">
    <property type="entry name" value="KH_dom_type_1_sf"/>
</dbReference>
<dbReference type="OrthoDB" id="5204190at2759"/>
<feature type="coiled-coil region" evidence="1">
    <location>
        <begin position="145"/>
        <end position="179"/>
    </location>
</feature>
<gene>
    <name evidence="4" type="ORF">FRX31_026642</name>
</gene>
<proteinExistence type="predicted"/>
<evidence type="ECO:0000256" key="2">
    <source>
        <dbReference type="SAM" id="MobiDB-lite"/>
    </source>
</evidence>
<accession>A0A7J6VGE7</accession>
<reference evidence="4 5" key="1">
    <citation type="submission" date="2020-06" db="EMBL/GenBank/DDBJ databases">
        <title>Transcriptomic and genomic resources for Thalictrum thalictroides and T. hernandezii: Facilitating candidate gene discovery in an emerging model plant lineage.</title>
        <authorList>
            <person name="Arias T."/>
            <person name="Riano-Pachon D.M."/>
            <person name="Di Stilio V.S."/>
        </authorList>
    </citation>
    <scope>NUCLEOTIDE SEQUENCE [LARGE SCALE GENOMIC DNA]</scope>
    <source>
        <strain evidence="5">cv. WT478/WT964</strain>
        <tissue evidence="4">Leaves</tissue>
    </source>
</reference>
<dbReference type="InterPro" id="IPR004088">
    <property type="entry name" value="KH_dom_type_1"/>
</dbReference>
<keyword evidence="5" id="KW-1185">Reference proteome</keyword>
<dbReference type="PANTHER" id="PTHR10288">
    <property type="entry name" value="KH DOMAIN CONTAINING RNA BINDING PROTEIN"/>
    <property type="match status" value="1"/>
</dbReference>
<evidence type="ECO:0000259" key="3">
    <source>
        <dbReference type="Pfam" id="PF00013"/>
    </source>
</evidence>
<sequence length="234" mass="26089">MDADPNSPNRAVELTGTPEQISKAEQLIKEVLDEAESGGSGTVSKRFNGQLGDDQTIHESSKQQGGETIKTVQTKSGARIQLIRLHTPPGDTSTERTVYIDGTQHHRLKLPLNWSIKLQVRIEATLANLVGETTSDAQNNGNSVLYSLLVRLETLEKRNEELVAQVEAMADNFKKLAENASVELDQEDEGTKAEEGSSDGNSSEWWNHCTKWTLLMDSLKSKYLWMLFSRKMRC</sequence>
<feature type="region of interest" description="Disordered" evidence="2">
    <location>
        <begin position="34"/>
        <end position="69"/>
    </location>
</feature>
<evidence type="ECO:0000313" key="5">
    <source>
        <dbReference type="Proteomes" id="UP000554482"/>
    </source>
</evidence>
<organism evidence="4 5">
    <name type="scientific">Thalictrum thalictroides</name>
    <name type="common">Rue-anemone</name>
    <name type="synonym">Anemone thalictroides</name>
    <dbReference type="NCBI Taxonomy" id="46969"/>
    <lineage>
        <taxon>Eukaryota</taxon>
        <taxon>Viridiplantae</taxon>
        <taxon>Streptophyta</taxon>
        <taxon>Embryophyta</taxon>
        <taxon>Tracheophyta</taxon>
        <taxon>Spermatophyta</taxon>
        <taxon>Magnoliopsida</taxon>
        <taxon>Ranunculales</taxon>
        <taxon>Ranunculaceae</taxon>
        <taxon>Thalictroideae</taxon>
        <taxon>Thalictrum</taxon>
    </lineage>
</organism>
<feature type="region of interest" description="Disordered" evidence="2">
    <location>
        <begin position="182"/>
        <end position="203"/>
    </location>
</feature>
<dbReference type="Gene3D" id="3.30.1370.10">
    <property type="entry name" value="K Homology domain, type 1"/>
    <property type="match status" value="2"/>
</dbReference>
<evidence type="ECO:0000256" key="1">
    <source>
        <dbReference type="SAM" id="Coils"/>
    </source>
</evidence>
<evidence type="ECO:0000313" key="4">
    <source>
        <dbReference type="EMBL" id="KAF5183771.1"/>
    </source>
</evidence>
<dbReference type="GO" id="GO:0003723">
    <property type="term" value="F:RNA binding"/>
    <property type="evidence" value="ECO:0007669"/>
    <property type="project" value="InterPro"/>
</dbReference>
<feature type="domain" description="K Homology" evidence="3">
    <location>
        <begin position="65"/>
        <end position="105"/>
    </location>
</feature>
<comment type="caution">
    <text evidence="4">The sequence shown here is derived from an EMBL/GenBank/DDBJ whole genome shotgun (WGS) entry which is preliminary data.</text>
</comment>
<protein>
    <submittedName>
        <fullName evidence="4">Far upstream element-binding protein like</fullName>
    </submittedName>
</protein>